<feature type="transmembrane region" description="Helical" evidence="3">
    <location>
        <begin position="33"/>
        <end position="52"/>
    </location>
</feature>
<evidence type="ECO:0000313" key="4">
    <source>
        <dbReference type="EMBL" id="EHP70008.1"/>
    </source>
</evidence>
<keyword evidence="3" id="KW-0472">Membrane</keyword>
<evidence type="ECO:0000256" key="2">
    <source>
        <dbReference type="ARBA" id="ARBA00022448"/>
    </source>
</evidence>
<dbReference type="HOGENOM" id="CLU_079809_0_0_2"/>
<feature type="transmembrane region" description="Helical" evidence="3">
    <location>
        <begin position="273"/>
        <end position="296"/>
    </location>
</feature>
<feature type="transmembrane region" description="Helical" evidence="3">
    <location>
        <begin position="180"/>
        <end position="203"/>
    </location>
</feature>
<dbReference type="AlphaFoldDB" id="H2C187"/>
<feature type="transmembrane region" description="Helical" evidence="3">
    <location>
        <begin position="215"/>
        <end position="238"/>
    </location>
</feature>
<dbReference type="OrthoDB" id="382367at2157"/>
<evidence type="ECO:0000256" key="3">
    <source>
        <dbReference type="SAM" id="Phobius"/>
    </source>
</evidence>
<dbReference type="STRING" id="671065.MetMK1DRAFT_00005100"/>
<keyword evidence="3" id="KW-1133">Transmembrane helix</keyword>
<name>H2C187_9CREN</name>
<dbReference type="Proteomes" id="UP000003980">
    <property type="component" value="Unassembled WGS sequence"/>
</dbReference>
<feature type="transmembrane region" description="Helical" evidence="3">
    <location>
        <begin position="119"/>
        <end position="142"/>
    </location>
</feature>
<dbReference type="RefSeq" id="WP_009070339.1">
    <property type="nucleotide sequence ID" value="NZ_JH597761.1"/>
</dbReference>
<dbReference type="InterPro" id="IPR038770">
    <property type="entry name" value="Na+/solute_symporter_sf"/>
</dbReference>
<evidence type="ECO:0000313" key="5">
    <source>
        <dbReference type="Proteomes" id="UP000003980"/>
    </source>
</evidence>
<protein>
    <submittedName>
        <fullName evidence="4">Putative permease</fullName>
    </submittedName>
</protein>
<accession>H2C187</accession>
<feature type="transmembrane region" description="Helical" evidence="3">
    <location>
        <begin position="93"/>
        <end position="113"/>
    </location>
</feature>
<feature type="transmembrane region" description="Helical" evidence="3">
    <location>
        <begin position="64"/>
        <end position="81"/>
    </location>
</feature>
<gene>
    <name evidence="4" type="ORF">MetMK1DRAFT_00005100</name>
</gene>
<evidence type="ECO:0000256" key="1">
    <source>
        <dbReference type="ARBA" id="ARBA00004127"/>
    </source>
</evidence>
<dbReference type="PANTHER" id="PTHR36838">
    <property type="entry name" value="AUXIN EFFLUX CARRIER FAMILY PROTEIN"/>
    <property type="match status" value="1"/>
</dbReference>
<comment type="subcellular location">
    <subcellularLocation>
        <location evidence="1">Endomembrane system</location>
        <topology evidence="1">Multi-pass membrane protein</topology>
    </subcellularLocation>
</comment>
<keyword evidence="3" id="KW-0812">Transmembrane</keyword>
<dbReference type="eggNOG" id="arCOG04756">
    <property type="taxonomic scope" value="Archaea"/>
</dbReference>
<keyword evidence="5" id="KW-1185">Reference proteome</keyword>
<dbReference type="EMBL" id="JH597761">
    <property type="protein sequence ID" value="EHP70008.1"/>
    <property type="molecule type" value="Genomic_DNA"/>
</dbReference>
<dbReference type="GO" id="GO:0012505">
    <property type="term" value="C:endomembrane system"/>
    <property type="evidence" value="ECO:0007669"/>
    <property type="project" value="UniProtKB-SubCell"/>
</dbReference>
<keyword evidence="2" id="KW-0813">Transport</keyword>
<reference evidence="4 5" key="1">
    <citation type="submission" date="2012-01" db="EMBL/GenBank/DDBJ databases">
        <title>Improved High-Quality Draft sequence of Metallosphaera yellowstonensis MK1.</title>
        <authorList>
            <consortium name="US DOE Joint Genome Institute"/>
            <person name="Lucas S."/>
            <person name="Han J."/>
            <person name="Cheng J.-F."/>
            <person name="Goodwin L."/>
            <person name="Pitluck S."/>
            <person name="Peters L."/>
            <person name="Teshima H."/>
            <person name="Detter J.C."/>
            <person name="Han C."/>
            <person name="Tapia R."/>
            <person name="Land M."/>
            <person name="Hauser L."/>
            <person name="Kyrpides N."/>
            <person name="Kozubal M."/>
            <person name="Macur R.E."/>
            <person name="Jay Z."/>
            <person name="Inskeep W."/>
            <person name="Woyke T."/>
        </authorList>
    </citation>
    <scope>NUCLEOTIDE SEQUENCE [LARGE SCALE GENOMIC DNA]</scope>
    <source>
        <strain evidence="4 5">MK1</strain>
    </source>
</reference>
<feature type="transmembrane region" description="Helical" evidence="3">
    <location>
        <begin position="6"/>
        <end position="21"/>
    </location>
</feature>
<dbReference type="PANTHER" id="PTHR36838:SF3">
    <property type="entry name" value="TRANSPORTER AUXIN EFFLUX CARRIER EC FAMILY"/>
    <property type="match status" value="1"/>
</dbReference>
<feature type="transmembrane region" description="Helical" evidence="3">
    <location>
        <begin position="154"/>
        <end position="174"/>
    </location>
</feature>
<dbReference type="Gene3D" id="1.20.1530.20">
    <property type="match status" value="1"/>
</dbReference>
<sequence>MSQFTQGLVLLTSGVLGYLLTSTRSGTVNVLKFLNPLNSWFIIPMLFFMGVIDRGLLPEDLDLFLLLVVYLLLIVPVILLMGKGLSGQTLGSVILAGALMNSVNLPFSLLLILQGSYGYAATFASGVSFFRPIVALVAYQLLMGRSGRASTQTYVQGSLSIVGLLTGGILHPFLHLPPLATSLSTVIGLSVIIFSFGVSLRALGVSVNSVERKGFTLVALTRCVLSPILILVLSLLFLRGNTDALRQVVLESAMPPAVTDSVFARIYGFDLKFTLAVTLALTPVNTVEGVLLYYLVR</sequence>
<organism evidence="4 5">
    <name type="scientific">Metallosphaera yellowstonensis MK1</name>
    <dbReference type="NCBI Taxonomy" id="671065"/>
    <lineage>
        <taxon>Archaea</taxon>
        <taxon>Thermoproteota</taxon>
        <taxon>Thermoprotei</taxon>
        <taxon>Sulfolobales</taxon>
        <taxon>Sulfolobaceae</taxon>
        <taxon>Metallosphaera</taxon>
    </lineage>
</organism>
<proteinExistence type="predicted"/>